<sequence length="20" mass="2460">MRILIVWLEEFRDDLDSVLP</sequence>
<dbReference type="Proteomes" id="UP000663873">
    <property type="component" value="Unassembled WGS sequence"/>
</dbReference>
<dbReference type="EMBL" id="CAJOBP010062039">
    <property type="protein sequence ID" value="CAF4854806.1"/>
    <property type="molecule type" value="Genomic_DNA"/>
</dbReference>
<dbReference type="AlphaFoldDB" id="A0A821S9E0"/>
<keyword evidence="2" id="KW-1185">Reference proteome</keyword>
<evidence type="ECO:0000313" key="2">
    <source>
        <dbReference type="Proteomes" id="UP000663873"/>
    </source>
</evidence>
<accession>A0A821S9E0</accession>
<gene>
    <name evidence="1" type="ORF">UJA718_LOCUS43630</name>
</gene>
<evidence type="ECO:0000313" key="1">
    <source>
        <dbReference type="EMBL" id="CAF4854806.1"/>
    </source>
</evidence>
<comment type="caution">
    <text evidence="1">The sequence shown here is derived from an EMBL/GenBank/DDBJ whole genome shotgun (WGS) entry which is preliminary data.</text>
</comment>
<name>A0A821S9E0_9BILA</name>
<protein>
    <submittedName>
        <fullName evidence="1">Uncharacterized protein</fullName>
    </submittedName>
</protein>
<organism evidence="1 2">
    <name type="scientific">Rotaria socialis</name>
    <dbReference type="NCBI Taxonomy" id="392032"/>
    <lineage>
        <taxon>Eukaryota</taxon>
        <taxon>Metazoa</taxon>
        <taxon>Spiralia</taxon>
        <taxon>Gnathifera</taxon>
        <taxon>Rotifera</taxon>
        <taxon>Eurotatoria</taxon>
        <taxon>Bdelloidea</taxon>
        <taxon>Philodinida</taxon>
        <taxon>Philodinidae</taxon>
        <taxon>Rotaria</taxon>
    </lineage>
</organism>
<reference evidence="1" key="1">
    <citation type="submission" date="2021-02" db="EMBL/GenBank/DDBJ databases">
        <authorList>
            <person name="Nowell W R."/>
        </authorList>
    </citation>
    <scope>NUCLEOTIDE SEQUENCE</scope>
</reference>
<feature type="non-terminal residue" evidence="1">
    <location>
        <position position="20"/>
    </location>
</feature>
<proteinExistence type="predicted"/>